<comment type="caution">
    <text evidence="2">The sequence shown here is derived from an EMBL/GenBank/DDBJ whole genome shotgun (WGS) entry which is preliminary data.</text>
</comment>
<feature type="transmembrane region" description="Helical" evidence="1">
    <location>
        <begin position="247"/>
        <end position="265"/>
    </location>
</feature>
<dbReference type="Pfam" id="PF13687">
    <property type="entry name" value="DUF4153"/>
    <property type="match status" value="1"/>
</dbReference>
<protein>
    <submittedName>
        <fullName evidence="2">DUF4173 domain-containing protein</fullName>
    </submittedName>
</protein>
<keyword evidence="3" id="KW-1185">Reference proteome</keyword>
<evidence type="ECO:0000313" key="2">
    <source>
        <dbReference type="EMBL" id="MFD0914878.1"/>
    </source>
</evidence>
<evidence type="ECO:0000256" key="1">
    <source>
        <dbReference type="SAM" id="Phobius"/>
    </source>
</evidence>
<dbReference type="Proteomes" id="UP001597101">
    <property type="component" value="Unassembled WGS sequence"/>
</dbReference>
<feature type="transmembrane region" description="Helical" evidence="1">
    <location>
        <begin position="157"/>
        <end position="178"/>
    </location>
</feature>
<reference evidence="3" key="1">
    <citation type="journal article" date="2019" name="Int. J. Syst. Evol. Microbiol.">
        <title>The Global Catalogue of Microorganisms (GCM) 10K type strain sequencing project: providing services to taxonomists for standard genome sequencing and annotation.</title>
        <authorList>
            <consortium name="The Broad Institute Genomics Platform"/>
            <consortium name="The Broad Institute Genome Sequencing Center for Infectious Disease"/>
            <person name="Wu L."/>
            <person name="Ma J."/>
        </authorList>
    </citation>
    <scope>NUCLEOTIDE SEQUENCE [LARGE SCALE GENOMIC DNA]</scope>
    <source>
        <strain evidence="3">CCUG 60023</strain>
    </source>
</reference>
<name>A0ABW3FAY2_9HYPH</name>
<feature type="transmembrane region" description="Helical" evidence="1">
    <location>
        <begin position="43"/>
        <end position="60"/>
    </location>
</feature>
<keyword evidence="1" id="KW-1133">Transmembrane helix</keyword>
<dbReference type="RefSeq" id="WP_377210737.1">
    <property type="nucleotide sequence ID" value="NZ_JBHTJV010000002.1"/>
</dbReference>
<feature type="transmembrane region" description="Helical" evidence="1">
    <location>
        <begin position="285"/>
        <end position="308"/>
    </location>
</feature>
<feature type="transmembrane region" description="Helical" evidence="1">
    <location>
        <begin position="384"/>
        <end position="405"/>
    </location>
</feature>
<evidence type="ECO:0000313" key="3">
    <source>
        <dbReference type="Proteomes" id="UP001597101"/>
    </source>
</evidence>
<feature type="transmembrane region" description="Helical" evidence="1">
    <location>
        <begin position="190"/>
        <end position="213"/>
    </location>
</feature>
<proteinExistence type="predicted"/>
<keyword evidence="1" id="KW-0472">Membrane</keyword>
<gene>
    <name evidence="2" type="ORF">ACFQ14_00495</name>
</gene>
<keyword evidence="1" id="KW-0812">Transmembrane</keyword>
<organism evidence="2 3">
    <name type="scientific">Pseudahrensia aquimaris</name>
    <dbReference type="NCBI Taxonomy" id="744461"/>
    <lineage>
        <taxon>Bacteria</taxon>
        <taxon>Pseudomonadati</taxon>
        <taxon>Pseudomonadota</taxon>
        <taxon>Alphaproteobacteria</taxon>
        <taxon>Hyphomicrobiales</taxon>
        <taxon>Ahrensiaceae</taxon>
        <taxon>Pseudahrensia</taxon>
    </lineage>
</organism>
<feature type="transmembrane region" description="Helical" evidence="1">
    <location>
        <begin position="320"/>
        <end position="340"/>
    </location>
</feature>
<accession>A0ABW3FAY2</accession>
<feature type="transmembrane region" description="Helical" evidence="1">
    <location>
        <begin position="352"/>
        <end position="377"/>
    </location>
</feature>
<sequence>MSDTATAIARNPSRALAPNWPSLAAMAIALAAGDFLLWHSTPILSFALFLGAVIALHIFLQGPKALLKKSLLALGAFAVAVIPLLEAANPLTYAIAILGTFAATMILRENNPQTWVARLDAFASNCLRAPARIFFLISRLKQSGSESTNSLKVLLVWLGPLAMASVFIALFVIANPVWEGWLIAFDIGAFLEIIFSERTIFWAALAWFAWPFIEPKLPFKRYFASAAIIFSFFAKESDKPAQTNAAFFQRCLILFNAVFAAQTLLDVTYLWSGFALPEGMSYASYAYRGAYPLIFAALLAALFVIAAMRPGGPGERSKTVKWLVLAWVAQNLMLVASSLFRLELYIAVFGLTYWRIAALIWMALVMAGLVLIVVRFALGRSTGWLIIANVFALVVTLYSTSLINFPDTIARYNLSERHLQGSKSNGRVDRRYLRKLGAFALPAVVEAKASPNLNSEQRRRILTVEYNLRRDMLHPEDLNWRSWSFRTQRLKWYLEAEKSTMPTREFETRPNWAN</sequence>
<dbReference type="EMBL" id="JBHTJV010000002">
    <property type="protein sequence ID" value="MFD0914878.1"/>
    <property type="molecule type" value="Genomic_DNA"/>
</dbReference>
<feature type="transmembrane region" description="Helical" evidence="1">
    <location>
        <begin position="20"/>
        <end position="37"/>
    </location>
</feature>
<dbReference type="InterPro" id="IPR025291">
    <property type="entry name" value="DUF4153"/>
</dbReference>